<dbReference type="Proteomes" id="UP001382455">
    <property type="component" value="Unassembled WGS sequence"/>
</dbReference>
<gene>
    <name evidence="1" type="ORF">WAE96_17590</name>
</gene>
<protein>
    <submittedName>
        <fullName evidence="1">Uncharacterized protein</fullName>
    </submittedName>
</protein>
<sequence length="116" mass="12889">MNLKICIAFFVGVLASAVLFGIYAYQFQQKLLASEITKTSIDFASQVSSVENLEKGELEVVIALNVVLICSGIEIFEYKVNHNEYSSSRQAEAEQTLSSARGILNRYREKLELSGC</sequence>
<proteinExistence type="predicted"/>
<evidence type="ECO:0000313" key="1">
    <source>
        <dbReference type="EMBL" id="MEI4551494.1"/>
    </source>
</evidence>
<accession>A0ABU8EWX7</accession>
<name>A0ABU8EWX7_9GAMM</name>
<dbReference type="RefSeq" id="WP_336436462.1">
    <property type="nucleotide sequence ID" value="NZ_JBAWKS010000002.1"/>
</dbReference>
<comment type="caution">
    <text evidence="1">The sequence shown here is derived from an EMBL/GenBank/DDBJ whole genome shotgun (WGS) entry which is preliminary data.</text>
</comment>
<keyword evidence="2" id="KW-1185">Reference proteome</keyword>
<organism evidence="1 2">
    <name type="scientific">Pseudoalteromonas spongiae</name>
    <dbReference type="NCBI Taxonomy" id="298657"/>
    <lineage>
        <taxon>Bacteria</taxon>
        <taxon>Pseudomonadati</taxon>
        <taxon>Pseudomonadota</taxon>
        <taxon>Gammaproteobacteria</taxon>
        <taxon>Alteromonadales</taxon>
        <taxon>Pseudoalteromonadaceae</taxon>
        <taxon>Pseudoalteromonas</taxon>
    </lineage>
</organism>
<dbReference type="EMBL" id="JBAWKS010000002">
    <property type="protein sequence ID" value="MEI4551494.1"/>
    <property type="molecule type" value="Genomic_DNA"/>
</dbReference>
<evidence type="ECO:0000313" key="2">
    <source>
        <dbReference type="Proteomes" id="UP001382455"/>
    </source>
</evidence>
<reference evidence="1 2" key="1">
    <citation type="submission" date="2023-12" db="EMBL/GenBank/DDBJ databases">
        <title>Friends and Foes: Symbiotic and Algicidal bacterial influence on Karenia brevis blooms.</title>
        <authorList>
            <person name="Fei C."/>
            <person name="Mohamed A.R."/>
            <person name="Booker A."/>
            <person name="Arshad M."/>
            <person name="Klass S."/>
            <person name="Ahn S."/>
            <person name="Gilbert P.M."/>
            <person name="Heil C.A."/>
            <person name="Martinez J.M."/>
            <person name="Amin S.A."/>
        </authorList>
    </citation>
    <scope>NUCLEOTIDE SEQUENCE [LARGE SCALE GENOMIC DNA]</scope>
    <source>
        <strain evidence="1 2">CE15</strain>
    </source>
</reference>